<gene>
    <name evidence="1" type="ORF">TM448A00578_0020</name>
    <name evidence="2" type="ORF">TM448B02903_0011</name>
</gene>
<dbReference type="EMBL" id="MT144026">
    <property type="protein sequence ID" value="QJA46934.1"/>
    <property type="molecule type" value="Genomic_DNA"/>
</dbReference>
<proteinExistence type="predicted"/>
<accession>A0A6H1ZH98</accession>
<sequence>MELVFAWAENQPDKFIVSEDGYLYLKPGEKKNERKSNGDKKKRRAAWHRTLGQLRIVADAGRHSR</sequence>
<organism evidence="1">
    <name type="scientific">viral metagenome</name>
    <dbReference type="NCBI Taxonomy" id="1070528"/>
    <lineage>
        <taxon>unclassified sequences</taxon>
        <taxon>metagenomes</taxon>
        <taxon>organismal metagenomes</taxon>
    </lineage>
</organism>
<dbReference type="EMBL" id="MT144971">
    <property type="protein sequence ID" value="QJI02047.1"/>
    <property type="molecule type" value="Genomic_DNA"/>
</dbReference>
<name>A0A6H1ZH98_9ZZZZ</name>
<evidence type="ECO:0000313" key="2">
    <source>
        <dbReference type="EMBL" id="QJI02047.1"/>
    </source>
</evidence>
<reference evidence="1" key="1">
    <citation type="submission" date="2020-03" db="EMBL/GenBank/DDBJ databases">
        <title>The deep terrestrial virosphere.</title>
        <authorList>
            <person name="Holmfeldt K."/>
            <person name="Nilsson E."/>
            <person name="Simone D."/>
            <person name="Lopez-Fernandez M."/>
            <person name="Wu X."/>
            <person name="de Brujin I."/>
            <person name="Lundin D."/>
            <person name="Andersson A."/>
            <person name="Bertilsson S."/>
            <person name="Dopson M."/>
        </authorList>
    </citation>
    <scope>NUCLEOTIDE SEQUENCE</scope>
    <source>
        <strain evidence="1">TM448A00578</strain>
        <strain evidence="2">TM448B02903</strain>
    </source>
</reference>
<protein>
    <submittedName>
        <fullName evidence="1">Uncharacterized protein</fullName>
    </submittedName>
</protein>
<evidence type="ECO:0000313" key="1">
    <source>
        <dbReference type="EMBL" id="QJA46934.1"/>
    </source>
</evidence>
<dbReference type="AlphaFoldDB" id="A0A6H1ZH98"/>